<dbReference type="InterPro" id="IPR000014">
    <property type="entry name" value="PAS"/>
</dbReference>
<dbReference type="Proteomes" id="UP000076563">
    <property type="component" value="Unassembled WGS sequence"/>
</dbReference>
<dbReference type="InterPro" id="IPR003594">
    <property type="entry name" value="HATPase_dom"/>
</dbReference>
<keyword evidence="6" id="KW-0418">Kinase</keyword>
<feature type="domain" description="Histidine kinase" evidence="10">
    <location>
        <begin position="573"/>
        <end position="776"/>
    </location>
</feature>
<dbReference type="PROSITE" id="PS50110">
    <property type="entry name" value="RESPONSE_REGULATORY"/>
    <property type="match status" value="1"/>
</dbReference>
<dbReference type="InterPro" id="IPR005467">
    <property type="entry name" value="His_kinase_dom"/>
</dbReference>
<evidence type="ECO:0000256" key="2">
    <source>
        <dbReference type="ARBA" id="ARBA00012438"/>
    </source>
</evidence>
<dbReference type="SUPFAM" id="SSF52172">
    <property type="entry name" value="CheY-like"/>
    <property type="match status" value="1"/>
</dbReference>
<dbReference type="PANTHER" id="PTHR43065:SF46">
    <property type="entry name" value="C4-DICARBOXYLATE TRANSPORT SENSOR PROTEIN DCTB"/>
    <property type="match status" value="1"/>
</dbReference>
<evidence type="ECO:0000256" key="4">
    <source>
        <dbReference type="ARBA" id="ARBA00022679"/>
    </source>
</evidence>
<dbReference type="PROSITE" id="PS50109">
    <property type="entry name" value="HIS_KIN"/>
    <property type="match status" value="1"/>
</dbReference>
<evidence type="ECO:0000259" key="10">
    <source>
        <dbReference type="PROSITE" id="PS50109"/>
    </source>
</evidence>
<dbReference type="SMART" id="SM00448">
    <property type="entry name" value="REC"/>
    <property type="match status" value="1"/>
</dbReference>
<dbReference type="SMART" id="SM00091">
    <property type="entry name" value="PAS"/>
    <property type="match status" value="3"/>
</dbReference>
<dbReference type="STRING" id="1007103.GCA_000213315_01794"/>
<feature type="domain" description="Response regulatory" evidence="11">
    <location>
        <begin position="7"/>
        <end position="124"/>
    </location>
</feature>
<dbReference type="InterPro" id="IPR035965">
    <property type="entry name" value="PAS-like_dom_sf"/>
</dbReference>
<evidence type="ECO:0000313" key="13">
    <source>
        <dbReference type="EMBL" id="KZE79653.1"/>
    </source>
</evidence>
<dbReference type="Pfam" id="PF00512">
    <property type="entry name" value="HisKA"/>
    <property type="match status" value="1"/>
</dbReference>
<dbReference type="Pfam" id="PF13188">
    <property type="entry name" value="PAS_8"/>
    <property type="match status" value="1"/>
</dbReference>
<dbReference type="InterPro" id="IPR001610">
    <property type="entry name" value="PAC"/>
</dbReference>
<dbReference type="InterPro" id="IPR004358">
    <property type="entry name" value="Sig_transdc_His_kin-like_C"/>
</dbReference>
<feature type="modified residue" description="4-aspartylphosphate" evidence="9">
    <location>
        <position position="56"/>
    </location>
</feature>
<comment type="catalytic activity">
    <reaction evidence="1">
        <text>ATP + protein L-histidine = ADP + protein N-phospho-L-histidine.</text>
        <dbReference type="EC" id="2.7.13.3"/>
    </reaction>
</comment>
<dbReference type="GO" id="GO:0000155">
    <property type="term" value="F:phosphorelay sensor kinase activity"/>
    <property type="evidence" value="ECO:0007669"/>
    <property type="project" value="InterPro"/>
</dbReference>
<dbReference type="eggNOG" id="COG3852">
    <property type="taxonomic scope" value="Bacteria"/>
</dbReference>
<dbReference type="SUPFAM" id="SSF55785">
    <property type="entry name" value="PYP-like sensor domain (PAS domain)"/>
    <property type="match status" value="3"/>
</dbReference>
<dbReference type="InterPro" id="IPR001789">
    <property type="entry name" value="Sig_transdc_resp-reg_receiver"/>
</dbReference>
<feature type="domain" description="PAS" evidence="12">
    <location>
        <begin position="164"/>
        <end position="209"/>
    </location>
</feature>
<gene>
    <name evidence="13" type="ORF">AV654_15235</name>
</gene>
<dbReference type="EC" id="2.7.13.3" evidence="2"/>
<dbReference type="Gene3D" id="1.10.287.130">
    <property type="match status" value="1"/>
</dbReference>
<dbReference type="AlphaFoldDB" id="A0A163YMZ4"/>
<dbReference type="CDD" id="cd00130">
    <property type="entry name" value="PAS"/>
    <property type="match status" value="2"/>
</dbReference>
<dbReference type="Gene3D" id="3.30.565.10">
    <property type="entry name" value="Histidine kinase-like ATPase, C-terminal domain"/>
    <property type="match status" value="1"/>
</dbReference>
<dbReference type="OrthoDB" id="9759607at2"/>
<dbReference type="GO" id="GO:0005524">
    <property type="term" value="F:ATP binding"/>
    <property type="evidence" value="ECO:0007669"/>
    <property type="project" value="UniProtKB-KW"/>
</dbReference>
<dbReference type="Gene3D" id="3.30.450.20">
    <property type="entry name" value="PAS domain"/>
    <property type="match status" value="3"/>
</dbReference>
<dbReference type="SMART" id="SM00388">
    <property type="entry name" value="HisKA"/>
    <property type="match status" value="1"/>
</dbReference>
<dbReference type="SUPFAM" id="SSF55874">
    <property type="entry name" value="ATPase domain of HSP90 chaperone/DNA topoisomerase II/histidine kinase"/>
    <property type="match status" value="1"/>
</dbReference>
<dbReference type="InterPro" id="IPR013656">
    <property type="entry name" value="PAS_4"/>
</dbReference>
<keyword evidence="7" id="KW-0067">ATP-binding</keyword>
<keyword evidence="4" id="KW-0808">Transferase</keyword>
<dbReference type="eggNOG" id="COG0745">
    <property type="taxonomic scope" value="Bacteria"/>
</dbReference>
<evidence type="ECO:0000256" key="5">
    <source>
        <dbReference type="ARBA" id="ARBA00022741"/>
    </source>
</evidence>
<keyword evidence="8" id="KW-0902">Two-component regulatory system</keyword>
<evidence type="ECO:0000259" key="12">
    <source>
        <dbReference type="PROSITE" id="PS50112"/>
    </source>
</evidence>
<dbReference type="InterPro" id="IPR036097">
    <property type="entry name" value="HisK_dim/P_sf"/>
</dbReference>
<evidence type="ECO:0000313" key="14">
    <source>
        <dbReference type="Proteomes" id="UP000076563"/>
    </source>
</evidence>
<evidence type="ECO:0000256" key="9">
    <source>
        <dbReference type="PROSITE-ProRule" id="PRU00169"/>
    </source>
</evidence>
<keyword evidence="5" id="KW-0547">Nucleotide-binding</keyword>
<protein>
    <recommendedName>
        <fullName evidence="2">histidine kinase</fullName>
        <ecNumber evidence="2">2.7.13.3</ecNumber>
    </recommendedName>
</protein>
<dbReference type="RefSeq" id="WP_063181108.1">
    <property type="nucleotide sequence ID" value="NZ_JAAIVH010000001.1"/>
</dbReference>
<keyword evidence="3 9" id="KW-0597">Phosphoprotein</keyword>
<dbReference type="Gene3D" id="3.40.50.2300">
    <property type="match status" value="1"/>
</dbReference>
<dbReference type="PANTHER" id="PTHR43065">
    <property type="entry name" value="SENSOR HISTIDINE KINASE"/>
    <property type="match status" value="1"/>
</dbReference>
<evidence type="ECO:0000256" key="1">
    <source>
        <dbReference type="ARBA" id="ARBA00000085"/>
    </source>
</evidence>
<dbReference type="SMART" id="SM00387">
    <property type="entry name" value="HATPase_c"/>
    <property type="match status" value="1"/>
</dbReference>
<dbReference type="PROSITE" id="PS50112">
    <property type="entry name" value="PAS"/>
    <property type="match status" value="2"/>
</dbReference>
<evidence type="ECO:0000259" key="11">
    <source>
        <dbReference type="PROSITE" id="PS50110"/>
    </source>
</evidence>
<dbReference type="InterPro" id="IPR011006">
    <property type="entry name" value="CheY-like_superfamily"/>
</dbReference>
<dbReference type="EMBL" id="LQRA01000051">
    <property type="protein sequence ID" value="KZE79653.1"/>
    <property type="molecule type" value="Genomic_DNA"/>
</dbReference>
<accession>A0A163YMZ4</accession>
<dbReference type="SMART" id="SM00086">
    <property type="entry name" value="PAC"/>
    <property type="match status" value="2"/>
</dbReference>
<dbReference type="Pfam" id="PF02518">
    <property type="entry name" value="HATPase_c"/>
    <property type="match status" value="1"/>
</dbReference>
<keyword evidence="14" id="KW-1185">Reference proteome</keyword>
<organism evidence="13 14">
    <name type="scientific">Paenibacillus elgii</name>
    <dbReference type="NCBI Taxonomy" id="189691"/>
    <lineage>
        <taxon>Bacteria</taxon>
        <taxon>Bacillati</taxon>
        <taxon>Bacillota</taxon>
        <taxon>Bacilli</taxon>
        <taxon>Bacillales</taxon>
        <taxon>Paenibacillaceae</taxon>
        <taxon>Paenibacillus</taxon>
    </lineage>
</organism>
<dbReference type="Pfam" id="PF08448">
    <property type="entry name" value="PAS_4"/>
    <property type="match status" value="1"/>
</dbReference>
<dbReference type="PRINTS" id="PR00344">
    <property type="entry name" value="BCTRLSENSOR"/>
</dbReference>
<evidence type="ECO:0000256" key="3">
    <source>
        <dbReference type="ARBA" id="ARBA00022553"/>
    </source>
</evidence>
<reference evidence="14" key="1">
    <citation type="submission" date="2016-01" db="EMBL/GenBank/DDBJ databases">
        <title>Draft genome of Chromobacterium sp. F49.</title>
        <authorList>
            <person name="Hong K.W."/>
        </authorList>
    </citation>
    <scope>NUCLEOTIDE SEQUENCE [LARGE SCALE GENOMIC DNA]</scope>
    <source>
        <strain evidence="14">M63</strain>
    </source>
</reference>
<dbReference type="Pfam" id="PF13426">
    <property type="entry name" value="PAS_9"/>
    <property type="match status" value="1"/>
</dbReference>
<evidence type="ECO:0000256" key="7">
    <source>
        <dbReference type="ARBA" id="ARBA00022840"/>
    </source>
</evidence>
<dbReference type="SUPFAM" id="SSF47384">
    <property type="entry name" value="Homodimeric domain of signal transducing histidine kinase"/>
    <property type="match status" value="1"/>
</dbReference>
<dbReference type="InterPro" id="IPR036890">
    <property type="entry name" value="HATPase_C_sf"/>
</dbReference>
<sequence>MAEPQVNILIVDDRPEHLLAMSSILQSPDYRIATANSGEEALRQVMQDSFALILMDIEMPGMNGFETVRMLKSQERYRSIPVIFVTALSQATEHMVRGYEIGAIDFIFKPVQPVILKVKVKQFAGIYRDREQLKAQKELITRRTIDLEQAHARLLDNTDKLRRMEAMARAISETSTDAFLTVDAEGTILSANPAVRPLFRYGPEELIGKPVWLVVPYTERLFVSGESGSLLPDCGTREATDVTAVRRSGGTFPAELQIGSACIGDRPIYVCAVRDVTERKMQYIRMEQAVEQRTYALREANGRLQAEIRRRHQVTEQLLRSYDRINDILESITDAFYALDHDGAIVYMNRSAEQRLRIVKEQALGRPFWDYAPVERSKCYDLFLRAALEQAPQRAEFYSNLTDSWVEVRAFPSSLGISLYIQDTNERRRMEQDARESQERFYTIFQATPCLMAIQSLSDRTYLDVNESWMKHTGYTYEEMTSGAADLQMTLVSDEGLVETAPVDFADTVTDVKVQYVTKAGERRTGLLSTEIIETPDVPCVLAVITDITDRVALEREIARLDRLHMIGEMAAGIAHEIRNPMTTVRGFLQLMRAKKTLPPKDIIDVMVEELNRANGIISEFLALAKNKTTDRRPQNLAAVIEAIGPLIQAEATLADKQLHLRLESCPELELDEKEIRQMVLNLALNGLEAMDAGGRLEIATYTEESEVVLEVSDQGHGMDKDVLAKVGTPFFTTKERGTGLGLAVCFSIAARHGAKLTWQTGPEGTAFYVRFAIPTEPAAANDP</sequence>
<proteinExistence type="predicted"/>
<dbReference type="CDD" id="cd00082">
    <property type="entry name" value="HisKA"/>
    <property type="match status" value="1"/>
</dbReference>
<comment type="caution">
    <text evidence="13">The sequence shown here is derived from an EMBL/GenBank/DDBJ whole genome shotgun (WGS) entry which is preliminary data.</text>
</comment>
<name>A0A163YMZ4_9BACL</name>
<dbReference type="InterPro" id="IPR003661">
    <property type="entry name" value="HisK_dim/P_dom"/>
</dbReference>
<dbReference type="NCBIfam" id="TIGR00229">
    <property type="entry name" value="sensory_box"/>
    <property type="match status" value="3"/>
</dbReference>
<evidence type="ECO:0000256" key="6">
    <source>
        <dbReference type="ARBA" id="ARBA00022777"/>
    </source>
</evidence>
<evidence type="ECO:0000256" key="8">
    <source>
        <dbReference type="ARBA" id="ARBA00023012"/>
    </source>
</evidence>
<feature type="domain" description="PAS" evidence="12">
    <location>
        <begin position="321"/>
        <end position="366"/>
    </location>
</feature>
<dbReference type="Pfam" id="PF00072">
    <property type="entry name" value="Response_reg"/>
    <property type="match status" value="1"/>
</dbReference>